<dbReference type="GO" id="GO:0016491">
    <property type="term" value="F:oxidoreductase activity"/>
    <property type="evidence" value="ECO:0007669"/>
    <property type="project" value="UniProtKB-KW"/>
</dbReference>
<dbReference type="RefSeq" id="WP_008006216.1">
    <property type="nucleotide sequence ID" value="NZ_AOJG01000028.1"/>
</dbReference>
<dbReference type="PATRIC" id="fig|1227482.3.peg.2034"/>
<keyword evidence="2" id="KW-0560">Oxidoreductase</keyword>
<dbReference type="PRINTS" id="PR01775">
    <property type="entry name" value="GLFROXRDTASE"/>
</dbReference>
<dbReference type="NCBIfam" id="NF041392">
    <property type="entry name" value="XylDh_Gfo6_Halo"/>
    <property type="match status" value="1"/>
</dbReference>
<sequence length="357" mass="40013">MRDWIRTYEERDWQTATDGTLRYALLGLGWWTLDVALPAIADSDLGEVTVLVSSSTEKAERAAADNDVDRGISYDEFHDSVASDEYDALYVGTPNALHLDYVETAADLGTPVLCEKPMESTVERAERMVEACEAADVPLMIAYRMHTDPAVRRARELIADGFLGEPVSVYGHNTQPILEMNPDPDQWRLDPDLSGYGTSVMDLGIYSLNTARFLLRKEPVAVSSEMHSGHEAFDDVPDERSSSLLRLEDDVTMVTTASQNAHADTHLKITGTEGQIELHPAFHGEVALRLRRDDLSVEVTHESFDAQREMREEFDYFADRVLTDGDIYPDGRHGLRDMRIVRAIHEAGESGERVDIR</sequence>
<dbReference type="InterPro" id="IPR000683">
    <property type="entry name" value="Gfo/Idh/MocA-like_OxRdtase_N"/>
</dbReference>
<proteinExistence type="inferred from homology"/>
<feature type="domain" description="GFO/IDH/MocA-like oxidoreductase" evidence="4">
    <location>
        <begin position="151"/>
        <end position="277"/>
    </location>
</feature>
<accession>M0NR22</accession>
<dbReference type="OrthoDB" id="195534at2157"/>
<dbReference type="InterPro" id="IPR055170">
    <property type="entry name" value="GFO_IDH_MocA-like_dom"/>
</dbReference>
<dbReference type="PANTHER" id="PTHR22604">
    <property type="entry name" value="OXIDOREDUCTASES"/>
    <property type="match status" value="1"/>
</dbReference>
<organism evidence="5 6">
    <name type="scientific">Halorubrum lipolyticum DSM 21995</name>
    <dbReference type="NCBI Taxonomy" id="1227482"/>
    <lineage>
        <taxon>Archaea</taxon>
        <taxon>Methanobacteriati</taxon>
        <taxon>Methanobacteriota</taxon>
        <taxon>Stenosarchaea group</taxon>
        <taxon>Halobacteria</taxon>
        <taxon>Halobacteriales</taxon>
        <taxon>Haloferacaceae</taxon>
        <taxon>Halorubrum</taxon>
    </lineage>
</organism>
<evidence type="ECO:0000313" key="5">
    <source>
        <dbReference type="EMBL" id="EMA59664.1"/>
    </source>
</evidence>
<dbReference type="InterPro" id="IPR050984">
    <property type="entry name" value="Gfo/Idh/MocA_domain"/>
</dbReference>
<dbReference type="SUPFAM" id="SSF55347">
    <property type="entry name" value="Glyceraldehyde-3-phosphate dehydrogenase-like, C-terminal domain"/>
    <property type="match status" value="1"/>
</dbReference>
<dbReference type="Gene3D" id="3.30.360.10">
    <property type="entry name" value="Dihydrodipicolinate Reductase, domain 2"/>
    <property type="match status" value="1"/>
</dbReference>
<comment type="caution">
    <text evidence="5">The sequence shown here is derived from an EMBL/GenBank/DDBJ whole genome shotgun (WGS) entry which is preliminary data.</text>
</comment>
<dbReference type="Gene3D" id="3.40.50.720">
    <property type="entry name" value="NAD(P)-binding Rossmann-like Domain"/>
    <property type="match status" value="1"/>
</dbReference>
<dbReference type="InterPro" id="IPR049838">
    <property type="entry name" value="XacA-like"/>
</dbReference>
<evidence type="ECO:0000259" key="3">
    <source>
        <dbReference type="Pfam" id="PF01408"/>
    </source>
</evidence>
<evidence type="ECO:0000313" key="6">
    <source>
        <dbReference type="Proteomes" id="UP000011650"/>
    </source>
</evidence>
<dbReference type="SUPFAM" id="SSF51735">
    <property type="entry name" value="NAD(P)-binding Rossmann-fold domains"/>
    <property type="match status" value="1"/>
</dbReference>
<evidence type="ECO:0000256" key="2">
    <source>
        <dbReference type="ARBA" id="ARBA00023002"/>
    </source>
</evidence>
<keyword evidence="6" id="KW-1185">Reference proteome</keyword>
<dbReference type="EMBL" id="AOJG01000028">
    <property type="protein sequence ID" value="EMA59664.1"/>
    <property type="molecule type" value="Genomic_DNA"/>
</dbReference>
<reference evidence="5 6" key="1">
    <citation type="journal article" date="2014" name="PLoS Genet.">
        <title>Phylogenetically driven sequencing of extremely halophilic archaea reveals strategies for static and dynamic osmo-response.</title>
        <authorList>
            <person name="Becker E.A."/>
            <person name="Seitzer P.M."/>
            <person name="Tritt A."/>
            <person name="Larsen D."/>
            <person name="Krusor M."/>
            <person name="Yao A.I."/>
            <person name="Wu D."/>
            <person name="Madern D."/>
            <person name="Eisen J.A."/>
            <person name="Darling A.E."/>
            <person name="Facciotti M.T."/>
        </authorList>
    </citation>
    <scope>NUCLEOTIDE SEQUENCE [LARGE SCALE GENOMIC DNA]</scope>
    <source>
        <strain evidence="5 6">DSM 21995</strain>
    </source>
</reference>
<dbReference type="Pfam" id="PF01408">
    <property type="entry name" value="GFO_IDH_MocA"/>
    <property type="match status" value="1"/>
</dbReference>
<dbReference type="Proteomes" id="UP000011650">
    <property type="component" value="Unassembled WGS sequence"/>
</dbReference>
<protein>
    <submittedName>
        <fullName evidence="5">Oxidoreductase domain protein</fullName>
    </submittedName>
</protein>
<feature type="domain" description="Gfo/Idh/MocA-like oxidoreductase N-terminal" evidence="3">
    <location>
        <begin position="21"/>
        <end position="142"/>
    </location>
</feature>
<dbReference type="AlphaFoldDB" id="M0NR22"/>
<dbReference type="InterPro" id="IPR008354">
    <property type="entry name" value="Glc-Fru_OxRdtase_bac"/>
</dbReference>
<dbReference type="PANTHER" id="PTHR22604:SF105">
    <property type="entry name" value="TRANS-1,2-DIHYDROBENZENE-1,2-DIOL DEHYDROGENASE"/>
    <property type="match status" value="1"/>
</dbReference>
<dbReference type="GO" id="GO:0000166">
    <property type="term" value="F:nucleotide binding"/>
    <property type="evidence" value="ECO:0007669"/>
    <property type="project" value="InterPro"/>
</dbReference>
<dbReference type="STRING" id="1227482.C469_10091"/>
<dbReference type="InterPro" id="IPR036291">
    <property type="entry name" value="NAD(P)-bd_dom_sf"/>
</dbReference>
<gene>
    <name evidence="5" type="ORF">C469_10091</name>
</gene>
<comment type="similarity">
    <text evidence="1">Belongs to the Gfo/Idh/MocA family.</text>
</comment>
<name>M0NR22_9EURY</name>
<evidence type="ECO:0000256" key="1">
    <source>
        <dbReference type="ARBA" id="ARBA00010928"/>
    </source>
</evidence>
<evidence type="ECO:0000259" key="4">
    <source>
        <dbReference type="Pfam" id="PF22725"/>
    </source>
</evidence>
<dbReference type="Pfam" id="PF22725">
    <property type="entry name" value="GFO_IDH_MocA_C3"/>
    <property type="match status" value="1"/>
</dbReference>